<name>A0A2M8LWN3_9ACTN</name>
<organism evidence="2 3">
    <name type="scientific">Streptomyces carminius</name>
    <dbReference type="NCBI Taxonomy" id="2665496"/>
    <lineage>
        <taxon>Bacteria</taxon>
        <taxon>Bacillati</taxon>
        <taxon>Actinomycetota</taxon>
        <taxon>Actinomycetes</taxon>
        <taxon>Kitasatosporales</taxon>
        <taxon>Streptomycetaceae</taxon>
        <taxon>Streptomyces</taxon>
    </lineage>
</organism>
<feature type="compositionally biased region" description="Gly residues" evidence="1">
    <location>
        <begin position="61"/>
        <end position="73"/>
    </location>
</feature>
<feature type="region of interest" description="Disordered" evidence="1">
    <location>
        <begin position="46"/>
        <end position="75"/>
    </location>
</feature>
<sequence length="415" mass="42812">MPGPGFGEALRAAAGTAALSPSSHNCQPWAVAVAAGPAARRAAARLLGDGGGDGDGDGDGDGGSGSGSGGTGTEGEERHYLVLALDRARQLDALPAHAAEMLVSCGLYWRLLLRALAARGWTADRVRFTGGTGGTGDSGGPGGFGPAWPGSWSAPLCVVRLRPGAPAEDPAALHATALARRTNRAPYRAGEIDPAVLEELLAPAGDTAWDTAWDTAGAGVVVRHIGDAGVRARFAALVARHGGRDFSHGPAWRETHSFLRRDHADARAHGDGFALDQLFGPLSRLRRLALRAALAPATMGVLCLAGYHRLLARQLAATVRAAPVLVAMGLPAGEPGPGDLVRGGARLADYWLRATGAGLALHPVSVVLQHDDPRRRVQSLLGLPGRPFLVARLGRPTTGFPPAPRRAAEAAFRTI</sequence>
<proteinExistence type="predicted"/>
<evidence type="ECO:0000313" key="2">
    <source>
        <dbReference type="EMBL" id="PJE96355.1"/>
    </source>
</evidence>
<evidence type="ECO:0000256" key="1">
    <source>
        <dbReference type="SAM" id="MobiDB-lite"/>
    </source>
</evidence>
<dbReference type="AlphaFoldDB" id="A0A2M8LWN3"/>
<dbReference type="Gene3D" id="3.40.109.10">
    <property type="entry name" value="NADH Oxidase"/>
    <property type="match status" value="1"/>
</dbReference>
<evidence type="ECO:0000313" key="3">
    <source>
        <dbReference type="Proteomes" id="UP000230407"/>
    </source>
</evidence>
<dbReference type="InterPro" id="IPR000415">
    <property type="entry name" value="Nitroreductase-like"/>
</dbReference>
<dbReference type="EMBL" id="PGGW01000058">
    <property type="protein sequence ID" value="PJE96355.1"/>
    <property type="molecule type" value="Genomic_DNA"/>
</dbReference>
<reference evidence="2 3" key="1">
    <citation type="submission" date="2017-11" db="EMBL/GenBank/DDBJ databases">
        <title>Streptomyces carmine sp. nov., a novel actinomycete isolated from Sophora alopecuroides in Xinjiang, China.</title>
        <authorList>
            <person name="Wang Y."/>
            <person name="Luo X."/>
            <person name="Wan C."/>
            <person name="Zhang L."/>
        </authorList>
    </citation>
    <scope>NUCLEOTIDE SEQUENCE [LARGE SCALE GENOMIC DNA]</scope>
    <source>
        <strain evidence="2 3">TRM SA0054</strain>
    </source>
</reference>
<protein>
    <submittedName>
        <fullName evidence="2">RedV protein</fullName>
    </submittedName>
</protein>
<comment type="caution">
    <text evidence="2">The sequence shown here is derived from an EMBL/GenBank/DDBJ whole genome shotgun (WGS) entry which is preliminary data.</text>
</comment>
<gene>
    <name evidence="2" type="ORF">CUT44_17670</name>
</gene>
<keyword evidence="3" id="KW-1185">Reference proteome</keyword>
<dbReference type="GO" id="GO:0016491">
    <property type="term" value="F:oxidoreductase activity"/>
    <property type="evidence" value="ECO:0007669"/>
    <property type="project" value="InterPro"/>
</dbReference>
<dbReference type="SUPFAM" id="SSF55469">
    <property type="entry name" value="FMN-dependent nitroreductase-like"/>
    <property type="match status" value="2"/>
</dbReference>
<dbReference type="Proteomes" id="UP000230407">
    <property type="component" value="Unassembled WGS sequence"/>
</dbReference>
<accession>A0A2M8LWN3</accession>